<keyword evidence="4 9" id="KW-0812">Transmembrane</keyword>
<evidence type="ECO:0000256" key="5">
    <source>
        <dbReference type="ARBA" id="ARBA00022824"/>
    </source>
</evidence>
<dbReference type="OrthoDB" id="9979195at2759"/>
<sequence>MVRGQWQLLRRFLEESLLRLVFTEGENFALTAIGDVAARGTFQVISQLGSMVVRLVLSVWEGACFSRWSRLLAGGEHEAAVLLLRRMLKVMLFFGFSFILLGPPLSGWLLGVLYSSRWSSPETVRTLQLYCYATPAMGFSGLLECFLRAAASPEILRRQQKVLLVLSTAYVCGCFAIVTYRQEDAVSCLVLLNICSKVLRGWTSAYLITQCTKPGEGHSPLATWRDLTNVVGWRTVSVMLCLLRLSRVVPPRVSHMTGVGLLYLLLILTTEEVRQLIQEGVAKLRSRRVVQKSKE</sequence>
<accession>A0A7G2CH06</accession>
<dbReference type="VEuPathDB" id="TriTrypDB:ADEAN_000626200"/>
<evidence type="ECO:0000256" key="1">
    <source>
        <dbReference type="ARBA" id="ARBA00004477"/>
    </source>
</evidence>
<dbReference type="PANTHER" id="PTHR13117:SF5">
    <property type="entry name" value="PROTEIN RFT1 HOMOLOG"/>
    <property type="match status" value="1"/>
</dbReference>
<proteinExistence type="inferred from homology"/>
<comment type="similarity">
    <text evidence="3 9">Belongs to the RFT1 family.</text>
</comment>
<feature type="transmembrane region" description="Helical" evidence="9">
    <location>
        <begin position="92"/>
        <end position="115"/>
    </location>
</feature>
<dbReference type="GO" id="GO:0005789">
    <property type="term" value="C:endoplasmic reticulum membrane"/>
    <property type="evidence" value="ECO:0007669"/>
    <property type="project" value="UniProtKB-SubCell"/>
</dbReference>
<comment type="pathway">
    <text evidence="2">Protein modification; protein glycosylation.</text>
</comment>
<dbReference type="EMBL" id="LR877156">
    <property type="protein sequence ID" value="CAD2218769.1"/>
    <property type="molecule type" value="Genomic_DNA"/>
</dbReference>
<evidence type="ECO:0000256" key="2">
    <source>
        <dbReference type="ARBA" id="ARBA00004922"/>
    </source>
</evidence>
<evidence type="ECO:0000313" key="10">
    <source>
        <dbReference type="EMBL" id="CAD2218769.1"/>
    </source>
</evidence>
<evidence type="ECO:0000256" key="6">
    <source>
        <dbReference type="ARBA" id="ARBA00022989"/>
    </source>
</evidence>
<feature type="transmembrane region" description="Helical" evidence="9">
    <location>
        <begin position="127"/>
        <end position="150"/>
    </location>
</feature>
<organism evidence="10 11">
    <name type="scientific">Angomonas deanei</name>
    <dbReference type="NCBI Taxonomy" id="59799"/>
    <lineage>
        <taxon>Eukaryota</taxon>
        <taxon>Discoba</taxon>
        <taxon>Euglenozoa</taxon>
        <taxon>Kinetoplastea</taxon>
        <taxon>Metakinetoplastina</taxon>
        <taxon>Trypanosomatida</taxon>
        <taxon>Trypanosomatidae</taxon>
        <taxon>Strigomonadinae</taxon>
        <taxon>Angomonas</taxon>
    </lineage>
</organism>
<evidence type="ECO:0000313" key="11">
    <source>
        <dbReference type="Proteomes" id="UP000515908"/>
    </source>
</evidence>
<keyword evidence="7 9" id="KW-0472">Membrane</keyword>
<dbReference type="AlphaFoldDB" id="A0A7G2CH06"/>
<comment type="subcellular location">
    <subcellularLocation>
        <location evidence="1 9">Endoplasmic reticulum membrane</location>
        <topology evidence="1 9">Multi-pass membrane protein</topology>
    </subcellularLocation>
</comment>
<dbReference type="InterPro" id="IPR007594">
    <property type="entry name" value="RFT1"/>
</dbReference>
<dbReference type="GO" id="GO:0006488">
    <property type="term" value="P:dolichol-linked oligosaccharide biosynthetic process"/>
    <property type="evidence" value="ECO:0007669"/>
    <property type="project" value="InterPro"/>
</dbReference>
<evidence type="ECO:0000256" key="3">
    <source>
        <dbReference type="ARBA" id="ARBA00010288"/>
    </source>
</evidence>
<keyword evidence="6 9" id="KW-1133">Transmembrane helix</keyword>
<dbReference type="GO" id="GO:0034203">
    <property type="term" value="P:glycolipid translocation"/>
    <property type="evidence" value="ECO:0007669"/>
    <property type="project" value="TreeGrafter"/>
</dbReference>
<reference evidence="10 11" key="1">
    <citation type="submission" date="2020-08" db="EMBL/GenBank/DDBJ databases">
        <authorList>
            <person name="Newling K."/>
            <person name="Davey J."/>
            <person name="Forrester S."/>
        </authorList>
    </citation>
    <scope>NUCLEOTIDE SEQUENCE [LARGE SCALE GENOMIC DNA]</scope>
    <source>
        <strain evidence="11">Crithidia deanei Carvalho (ATCC PRA-265)</strain>
    </source>
</reference>
<feature type="transmembrane region" description="Helical" evidence="9">
    <location>
        <begin position="162"/>
        <end position="180"/>
    </location>
</feature>
<keyword evidence="5" id="KW-0256">Endoplasmic reticulum</keyword>
<dbReference type="PANTHER" id="PTHR13117">
    <property type="entry name" value="ENDOPLASMIC RETICULUM MULTISPAN TRANSMEMBRANE PROTEIN-RELATED"/>
    <property type="match status" value="1"/>
</dbReference>
<comment type="function">
    <text evidence="8 9">Intramembrane glycolipid transporter that operates in the biosynthetic pathway of dolichol-linked oligosaccharides, the glycan precursors employed in protein asparagine (N)-glycosylation. The sequential addition of sugars to dolichol pyrophosphate produces dolichol-linked oligosaccharides containing fourteen sugars, including two GlcNAcs, nine mannoses and three glucoses. Once assembled, the oligosaccharide is transferred from the lipid to nascent proteins by oligosaccharyltransferases. The assembly of dolichol-linked oligosaccharides begins on the cytosolic side of the endoplasmic reticulum membrane and finishes in its lumen. RFT1 could mediate the translocation of the cytosolically oriented intermediate DolPP-GlcNAc2Man5, produced by ALG11, into the ER lumen where dolichol-linked oligosaccharides assembly continues. However, the intramembrane lipid transporter activity could not be confirmed in vitro.</text>
</comment>
<gene>
    <name evidence="10" type="ORF">ADEAN_000626200</name>
</gene>
<protein>
    <recommendedName>
        <fullName evidence="9">Protein RFT1 homolog</fullName>
    </recommendedName>
</protein>
<evidence type="ECO:0000256" key="4">
    <source>
        <dbReference type="ARBA" id="ARBA00022692"/>
    </source>
</evidence>
<comment type="caution">
    <text evidence="9">Lacks conserved residue(s) required for the propagation of feature annotation.</text>
</comment>
<name>A0A7G2CH06_9TRYP</name>
<evidence type="ECO:0000256" key="8">
    <source>
        <dbReference type="ARBA" id="ARBA00045912"/>
    </source>
</evidence>
<dbReference type="Proteomes" id="UP000515908">
    <property type="component" value="Chromosome 12"/>
</dbReference>
<evidence type="ECO:0000256" key="7">
    <source>
        <dbReference type="ARBA" id="ARBA00023136"/>
    </source>
</evidence>
<evidence type="ECO:0000256" key="9">
    <source>
        <dbReference type="RuleBase" id="RU365067"/>
    </source>
</evidence>
<dbReference type="Pfam" id="PF04506">
    <property type="entry name" value="Rft-1"/>
    <property type="match status" value="1"/>
</dbReference>
<keyword evidence="11" id="KW-1185">Reference proteome</keyword>